<sequence length="166" mass="19913">MKVYDIIEEAIDVRLMDAPNITSIILDYIQTSIFYFQYEETDYEHSDLEEINFISKACILATNEDEAYEMFKSHTEGLKIEQIDKDTFIGNLTLEENKRYFTLPKIYHIYTVKKGYELDRKFSPIYYTWGKYEYKHKKGEVQSSIKSKNYQDSSFFLKGPWKLFFD</sequence>
<evidence type="ECO:0000313" key="1">
    <source>
        <dbReference type="EMBL" id="QHT16935.1"/>
    </source>
</evidence>
<accession>A0A6C0DMY7</accession>
<dbReference type="AlphaFoldDB" id="A0A6C0DMY7"/>
<protein>
    <submittedName>
        <fullName evidence="1">Uncharacterized protein</fullName>
    </submittedName>
</protein>
<dbReference type="EMBL" id="MN739628">
    <property type="protein sequence ID" value="QHT16935.1"/>
    <property type="molecule type" value="Genomic_DNA"/>
</dbReference>
<name>A0A6C0DMY7_9ZZZZ</name>
<proteinExistence type="predicted"/>
<organism evidence="1">
    <name type="scientific">viral metagenome</name>
    <dbReference type="NCBI Taxonomy" id="1070528"/>
    <lineage>
        <taxon>unclassified sequences</taxon>
        <taxon>metagenomes</taxon>
        <taxon>organismal metagenomes</taxon>
    </lineage>
</organism>
<reference evidence="1" key="1">
    <citation type="journal article" date="2020" name="Nature">
        <title>Giant virus diversity and host interactions through global metagenomics.</title>
        <authorList>
            <person name="Schulz F."/>
            <person name="Roux S."/>
            <person name="Paez-Espino D."/>
            <person name="Jungbluth S."/>
            <person name="Walsh D.A."/>
            <person name="Denef V.J."/>
            <person name="McMahon K.D."/>
            <person name="Konstantinidis K.T."/>
            <person name="Eloe-Fadrosh E.A."/>
            <person name="Kyrpides N.C."/>
            <person name="Woyke T."/>
        </authorList>
    </citation>
    <scope>NUCLEOTIDE SEQUENCE</scope>
    <source>
        <strain evidence="1">GVMAG-M-3300023174-207</strain>
    </source>
</reference>